<sequence>MRFSNILAALALGVSSVQAWNRIDKDNAALLVIDHQVGLTQLVRDYSTNDFRNNIIAHAAIGKAFDLPTILTSSSDTGPNGLLLKEITDMHPNATFVRRQGEVNAWDNAEFRAAVKATGKKQLIIGGIVTEVCKLIIPGTAFLALSLIDEGYEVYANTEASGTFDAKLAIDANRRMEKAGVTLMGIFAIVCDLMRDWRNTPGLNELLPWFDQYQFAYGLVARHHAGAILNGTLSAVEETLI</sequence>
<keyword evidence="2" id="KW-0732">Signal</keyword>
<evidence type="ECO:0000313" key="4">
    <source>
        <dbReference type="EMBL" id="RAH52692.1"/>
    </source>
</evidence>
<evidence type="ECO:0000256" key="2">
    <source>
        <dbReference type="SAM" id="SignalP"/>
    </source>
</evidence>
<dbReference type="RefSeq" id="XP_025510614.1">
    <property type="nucleotide sequence ID" value="XM_025658318.1"/>
</dbReference>
<dbReference type="InterPro" id="IPR000868">
    <property type="entry name" value="Isochorismatase-like_dom"/>
</dbReference>
<accession>A0A8G1QTS7</accession>
<dbReference type="EMBL" id="KZ825082">
    <property type="protein sequence ID" value="RAH52692.1"/>
    <property type="molecule type" value="Genomic_DNA"/>
</dbReference>
<feature type="domain" description="Isochorismatase-like" evidence="3">
    <location>
        <begin position="28"/>
        <end position="184"/>
    </location>
</feature>
<feature type="signal peptide" evidence="2">
    <location>
        <begin position="1"/>
        <end position="19"/>
    </location>
</feature>
<dbReference type="GO" id="GO:0016787">
    <property type="term" value="F:hydrolase activity"/>
    <property type="evidence" value="ECO:0007669"/>
    <property type="project" value="UniProtKB-KW"/>
</dbReference>
<dbReference type="PANTHER" id="PTHR43559:SF3">
    <property type="entry name" value="HYDROLASE YCAC-RELATED"/>
    <property type="match status" value="1"/>
</dbReference>
<comment type="similarity">
    <text evidence="1">Belongs to the isochorismatase family.</text>
</comment>
<dbReference type="Proteomes" id="UP000249526">
    <property type="component" value="Unassembled WGS sequence"/>
</dbReference>
<organism evidence="4 5">
    <name type="scientific">Aspergillus piperis CBS 112811</name>
    <dbReference type="NCBI Taxonomy" id="1448313"/>
    <lineage>
        <taxon>Eukaryota</taxon>
        <taxon>Fungi</taxon>
        <taxon>Dikarya</taxon>
        <taxon>Ascomycota</taxon>
        <taxon>Pezizomycotina</taxon>
        <taxon>Eurotiomycetes</taxon>
        <taxon>Eurotiomycetidae</taxon>
        <taxon>Eurotiales</taxon>
        <taxon>Aspergillaceae</taxon>
        <taxon>Aspergillus</taxon>
        <taxon>Aspergillus subgen. Circumdati</taxon>
    </lineage>
</organism>
<evidence type="ECO:0000259" key="3">
    <source>
        <dbReference type="Pfam" id="PF00857"/>
    </source>
</evidence>
<reference evidence="4 5" key="1">
    <citation type="submission" date="2018-02" db="EMBL/GenBank/DDBJ databases">
        <title>The genomes of Aspergillus section Nigri reveals drivers in fungal speciation.</title>
        <authorList>
            <consortium name="DOE Joint Genome Institute"/>
            <person name="Vesth T.C."/>
            <person name="Nybo J."/>
            <person name="Theobald S."/>
            <person name="Brandl J."/>
            <person name="Frisvad J.C."/>
            <person name="Nielsen K.F."/>
            <person name="Lyhne E.K."/>
            <person name="Kogle M.E."/>
            <person name="Kuo A."/>
            <person name="Riley R."/>
            <person name="Clum A."/>
            <person name="Nolan M."/>
            <person name="Lipzen A."/>
            <person name="Salamov A."/>
            <person name="Henrissat B."/>
            <person name="Wiebenga A."/>
            <person name="De vries R.P."/>
            <person name="Grigoriev I.V."/>
            <person name="Mortensen U.H."/>
            <person name="Andersen M.R."/>
            <person name="Baker S.E."/>
        </authorList>
    </citation>
    <scope>NUCLEOTIDE SEQUENCE [LARGE SCALE GENOMIC DNA]</scope>
    <source>
        <strain evidence="4 5">CBS 112811</strain>
    </source>
</reference>
<feature type="chain" id="PRO_5034872581" evidence="2">
    <location>
        <begin position="20"/>
        <end position="241"/>
    </location>
</feature>
<dbReference type="Pfam" id="PF00857">
    <property type="entry name" value="Isochorismatase"/>
    <property type="match status" value="1"/>
</dbReference>
<evidence type="ECO:0000313" key="5">
    <source>
        <dbReference type="Proteomes" id="UP000249526"/>
    </source>
</evidence>
<dbReference type="GeneID" id="37161720"/>
<name>A0A8G1QTS7_9EURO</name>
<protein>
    <submittedName>
        <fullName evidence="4">Isochorismatase family hydrolase</fullName>
    </submittedName>
</protein>
<proteinExistence type="inferred from homology"/>
<dbReference type="Gene3D" id="3.40.50.850">
    <property type="entry name" value="Isochorismatase-like"/>
    <property type="match status" value="1"/>
</dbReference>
<evidence type="ECO:0000256" key="1">
    <source>
        <dbReference type="ARBA" id="ARBA00006336"/>
    </source>
</evidence>
<dbReference type="SUPFAM" id="SSF52499">
    <property type="entry name" value="Isochorismatase-like hydrolases"/>
    <property type="match status" value="1"/>
</dbReference>
<gene>
    <name evidence="4" type="ORF">BO85DRAFT_431080</name>
</gene>
<dbReference type="InterPro" id="IPR036380">
    <property type="entry name" value="Isochorismatase-like_sf"/>
</dbReference>
<dbReference type="InterPro" id="IPR053152">
    <property type="entry name" value="Hydrolase_YcaC-like"/>
</dbReference>
<keyword evidence="4" id="KW-0378">Hydrolase</keyword>
<dbReference type="AlphaFoldDB" id="A0A8G1QTS7"/>
<keyword evidence="5" id="KW-1185">Reference proteome</keyword>
<dbReference type="PANTHER" id="PTHR43559">
    <property type="entry name" value="HYDROLASE YCAC-RELATED"/>
    <property type="match status" value="1"/>
</dbReference>